<feature type="transmembrane region" description="Helical" evidence="1">
    <location>
        <begin position="89"/>
        <end position="116"/>
    </location>
</feature>
<feature type="transmembrane region" description="Helical" evidence="1">
    <location>
        <begin position="166"/>
        <end position="186"/>
    </location>
</feature>
<feature type="transmembrane region" description="Helical" evidence="1">
    <location>
        <begin position="137"/>
        <end position="160"/>
    </location>
</feature>
<proteinExistence type="predicted"/>
<evidence type="ECO:0000313" key="3">
    <source>
        <dbReference type="EMBL" id="SDD31704.1"/>
    </source>
</evidence>
<dbReference type="Proteomes" id="UP000198757">
    <property type="component" value="Unassembled WGS sequence"/>
</dbReference>
<keyword evidence="4" id="KW-1185">Reference proteome</keyword>
<dbReference type="EMBL" id="FMZO01000008">
    <property type="protein sequence ID" value="SDD31704.1"/>
    <property type="molecule type" value="Genomic_DNA"/>
</dbReference>
<feature type="domain" description="VTT" evidence="2">
    <location>
        <begin position="70"/>
        <end position="185"/>
    </location>
</feature>
<dbReference type="OrthoDB" id="7059021at2"/>
<feature type="transmembrane region" description="Helical" evidence="1">
    <location>
        <begin position="54"/>
        <end position="83"/>
    </location>
</feature>
<name>A0A1G6TS13_NIADE</name>
<organism evidence="3 4">
    <name type="scientific">Niabella drilacis (strain DSM 25811 / CCM 8410 / CCUG 62505 / LMG 26954 / E90)</name>
    <dbReference type="NCBI Taxonomy" id="1285928"/>
    <lineage>
        <taxon>Bacteria</taxon>
        <taxon>Pseudomonadati</taxon>
        <taxon>Bacteroidota</taxon>
        <taxon>Chitinophagia</taxon>
        <taxon>Chitinophagales</taxon>
        <taxon>Chitinophagaceae</taxon>
        <taxon>Niabella</taxon>
    </lineage>
</organism>
<gene>
    <name evidence="3" type="ORF">SAMN04487894_1086</name>
</gene>
<evidence type="ECO:0000256" key="1">
    <source>
        <dbReference type="SAM" id="Phobius"/>
    </source>
</evidence>
<reference evidence="4" key="1">
    <citation type="submission" date="2016-10" db="EMBL/GenBank/DDBJ databases">
        <authorList>
            <person name="Varghese N."/>
            <person name="Submissions S."/>
        </authorList>
    </citation>
    <scope>NUCLEOTIDE SEQUENCE [LARGE SCALE GENOMIC DNA]</scope>
    <source>
        <strain evidence="4">DSM 25811 / CCM 8410 / LMG 26954 / E90</strain>
    </source>
</reference>
<dbReference type="STRING" id="1285928.SAMN04487894_1086"/>
<sequence length="193" mass="22167">MHSDSNPAPQRARKLLRFTWVLLIAAAVIFYLYHRQHFTQEAIAAFLLQYRQQVWLVYFGICVARGIFLLPSTPFLLAGMLVFRNTPLLLFGVFMLSIFMVAAFIYYTAGCMRITGSLAKQAPRLERIQRGLNSKKGFWFILGWAFMPFTPTDLVCYAAGLLRMRFLRLILPLLLGEALICALYIINSRLIFS</sequence>
<dbReference type="AlphaFoldDB" id="A0A1G6TS13"/>
<keyword evidence="1" id="KW-1133">Transmembrane helix</keyword>
<keyword evidence="1" id="KW-0812">Transmembrane</keyword>
<evidence type="ECO:0000259" key="2">
    <source>
        <dbReference type="Pfam" id="PF09335"/>
    </source>
</evidence>
<dbReference type="RefSeq" id="WP_090390859.1">
    <property type="nucleotide sequence ID" value="NZ_FMZO01000008.1"/>
</dbReference>
<accession>A0A1G6TS13</accession>
<dbReference type="Pfam" id="PF09335">
    <property type="entry name" value="VTT_dom"/>
    <property type="match status" value="1"/>
</dbReference>
<protein>
    <submittedName>
        <fullName evidence="3">Uncharacterized membrane protein YdjX, TVP38/TMEM64 family, SNARE-associated domain</fullName>
    </submittedName>
</protein>
<keyword evidence="1" id="KW-0472">Membrane</keyword>
<evidence type="ECO:0000313" key="4">
    <source>
        <dbReference type="Proteomes" id="UP000198757"/>
    </source>
</evidence>
<dbReference type="InterPro" id="IPR032816">
    <property type="entry name" value="VTT_dom"/>
</dbReference>
<feature type="transmembrane region" description="Helical" evidence="1">
    <location>
        <begin position="15"/>
        <end position="33"/>
    </location>
</feature>